<dbReference type="EMBL" id="GL732638">
    <property type="protein sequence ID" value="EFX69290.1"/>
    <property type="molecule type" value="Genomic_DNA"/>
</dbReference>
<dbReference type="InParanoid" id="E9HFX3"/>
<dbReference type="Proteomes" id="UP000000305">
    <property type="component" value="Unassembled WGS sequence"/>
</dbReference>
<reference evidence="1 2" key="1">
    <citation type="journal article" date="2011" name="Science">
        <title>The ecoresponsive genome of Daphnia pulex.</title>
        <authorList>
            <person name="Colbourne J.K."/>
            <person name="Pfrender M.E."/>
            <person name="Gilbert D."/>
            <person name="Thomas W.K."/>
            <person name="Tucker A."/>
            <person name="Oakley T.H."/>
            <person name="Tokishita S."/>
            <person name="Aerts A."/>
            <person name="Arnold G.J."/>
            <person name="Basu M.K."/>
            <person name="Bauer D.J."/>
            <person name="Caceres C.E."/>
            <person name="Carmel L."/>
            <person name="Casola C."/>
            <person name="Choi J.H."/>
            <person name="Detter J.C."/>
            <person name="Dong Q."/>
            <person name="Dusheyko S."/>
            <person name="Eads B.D."/>
            <person name="Frohlich T."/>
            <person name="Geiler-Samerotte K.A."/>
            <person name="Gerlach D."/>
            <person name="Hatcher P."/>
            <person name="Jogdeo S."/>
            <person name="Krijgsveld J."/>
            <person name="Kriventseva E.V."/>
            <person name="Kultz D."/>
            <person name="Laforsch C."/>
            <person name="Lindquist E."/>
            <person name="Lopez J."/>
            <person name="Manak J.R."/>
            <person name="Muller J."/>
            <person name="Pangilinan J."/>
            <person name="Patwardhan R.P."/>
            <person name="Pitluck S."/>
            <person name="Pritham E.J."/>
            <person name="Rechtsteiner A."/>
            <person name="Rho M."/>
            <person name="Rogozin I.B."/>
            <person name="Sakarya O."/>
            <person name="Salamov A."/>
            <person name="Schaack S."/>
            <person name="Shapiro H."/>
            <person name="Shiga Y."/>
            <person name="Skalitzky C."/>
            <person name="Smith Z."/>
            <person name="Souvorov A."/>
            <person name="Sung W."/>
            <person name="Tang Z."/>
            <person name="Tsuchiya D."/>
            <person name="Tu H."/>
            <person name="Vos H."/>
            <person name="Wang M."/>
            <person name="Wolf Y.I."/>
            <person name="Yamagata H."/>
            <person name="Yamada T."/>
            <person name="Ye Y."/>
            <person name="Shaw J.R."/>
            <person name="Andrews J."/>
            <person name="Crease T.J."/>
            <person name="Tang H."/>
            <person name="Lucas S.M."/>
            <person name="Robertson H.M."/>
            <person name="Bork P."/>
            <person name="Koonin E.V."/>
            <person name="Zdobnov E.M."/>
            <person name="Grigoriev I.V."/>
            <person name="Lynch M."/>
            <person name="Boore J.L."/>
        </authorList>
    </citation>
    <scope>NUCLEOTIDE SEQUENCE [LARGE SCALE GENOMIC DNA]</scope>
</reference>
<sequence>MKSLPAALLSPTLSQDKAVTHGAIYGGNKILTPAWLGKEESRSLQLHSTLRSAGIHLINGQRGPLFDGLARHYDAANHPTIAPALGPLNLSPLPMSAPRDMPEQSDPQNLKIKQEMVDPSAVSASASPAVSAASLRDMSSIPRDGSMPSIQKWICILSPQRPNGLSDGAQARTWTCSSAPDSLSSAGEIVEWEWQG</sequence>
<name>E9HFX3_DAPPU</name>
<evidence type="ECO:0000313" key="2">
    <source>
        <dbReference type="Proteomes" id="UP000000305"/>
    </source>
</evidence>
<dbReference type="KEGG" id="dpx:DAPPUDRAFT_113738"/>
<proteinExistence type="predicted"/>
<dbReference type="AlphaFoldDB" id="E9HFX3"/>
<organism evidence="1 2">
    <name type="scientific">Daphnia pulex</name>
    <name type="common">Water flea</name>
    <dbReference type="NCBI Taxonomy" id="6669"/>
    <lineage>
        <taxon>Eukaryota</taxon>
        <taxon>Metazoa</taxon>
        <taxon>Ecdysozoa</taxon>
        <taxon>Arthropoda</taxon>
        <taxon>Crustacea</taxon>
        <taxon>Branchiopoda</taxon>
        <taxon>Diplostraca</taxon>
        <taxon>Cladocera</taxon>
        <taxon>Anomopoda</taxon>
        <taxon>Daphniidae</taxon>
        <taxon>Daphnia</taxon>
    </lineage>
</organism>
<protein>
    <submittedName>
        <fullName evidence="1">Uncharacterized protein</fullName>
    </submittedName>
</protein>
<accession>E9HFX3</accession>
<keyword evidence="2" id="KW-1185">Reference proteome</keyword>
<gene>
    <name evidence="1" type="ORF">DAPPUDRAFT_113738</name>
</gene>
<dbReference type="HOGENOM" id="CLU_1391509_0_0_1"/>
<evidence type="ECO:0000313" key="1">
    <source>
        <dbReference type="EMBL" id="EFX69290.1"/>
    </source>
</evidence>